<feature type="active site" evidence="8">
    <location>
        <position position="60"/>
    </location>
</feature>
<keyword evidence="6 7" id="KW-0408">Iron</keyword>
<dbReference type="InterPro" id="IPR018028">
    <property type="entry name" value="Catalase"/>
</dbReference>
<evidence type="ECO:0000256" key="1">
    <source>
        <dbReference type="ARBA" id="ARBA00005329"/>
    </source>
</evidence>
<dbReference type="PIRSF" id="PIRSF000296">
    <property type="entry name" value="SrpA"/>
    <property type="match status" value="1"/>
</dbReference>
<dbReference type="PANTHER" id="PTHR11465">
    <property type="entry name" value="CATALASE"/>
    <property type="match status" value="1"/>
</dbReference>
<comment type="function">
    <text evidence="7">Has an organic peroxide-dependent peroxidase activity.</text>
</comment>
<dbReference type="RefSeq" id="WP_342449889.1">
    <property type="nucleotide sequence ID" value="NZ_JAATIT010000001.1"/>
</dbReference>
<dbReference type="AlphaFoldDB" id="A0A7X6B8F2"/>
<keyword evidence="4 7" id="KW-0479">Metal-binding</keyword>
<dbReference type="Pfam" id="PF00199">
    <property type="entry name" value="Catalase"/>
    <property type="match status" value="1"/>
</dbReference>
<gene>
    <name evidence="11" type="ORF">GGR90_001073</name>
</gene>
<evidence type="ECO:0000256" key="2">
    <source>
        <dbReference type="ARBA" id="ARBA00022559"/>
    </source>
</evidence>
<evidence type="ECO:0000256" key="4">
    <source>
        <dbReference type="ARBA" id="ARBA00022723"/>
    </source>
</evidence>
<dbReference type="Proteomes" id="UP000535078">
    <property type="component" value="Unassembled WGS sequence"/>
</dbReference>
<keyword evidence="5 7" id="KW-0560">Oxidoreductase</keyword>
<dbReference type="GO" id="GO:0046872">
    <property type="term" value="F:metal ion binding"/>
    <property type="evidence" value="ECO:0007669"/>
    <property type="project" value="UniProtKB-KW"/>
</dbReference>
<dbReference type="PROSITE" id="PS51402">
    <property type="entry name" value="CATALASE_3"/>
    <property type="match status" value="1"/>
</dbReference>
<evidence type="ECO:0000313" key="12">
    <source>
        <dbReference type="Proteomes" id="UP000535078"/>
    </source>
</evidence>
<evidence type="ECO:0000256" key="7">
    <source>
        <dbReference type="PIRNR" id="PIRNR000296"/>
    </source>
</evidence>
<dbReference type="EC" id="1.11.1.-" evidence="7"/>
<evidence type="ECO:0000259" key="10">
    <source>
        <dbReference type="SMART" id="SM01060"/>
    </source>
</evidence>
<accession>A0A7X6B8F2</accession>
<dbReference type="PANTHER" id="PTHR11465:SF9">
    <property type="entry name" value="CATALASE"/>
    <property type="match status" value="1"/>
</dbReference>
<evidence type="ECO:0000256" key="5">
    <source>
        <dbReference type="ARBA" id="ARBA00023002"/>
    </source>
</evidence>
<dbReference type="InterPro" id="IPR024168">
    <property type="entry name" value="Catalase_SrpA-type_pred"/>
</dbReference>
<dbReference type="EMBL" id="JAATIT010000001">
    <property type="protein sequence ID" value="NJB88921.1"/>
    <property type="molecule type" value="Genomic_DNA"/>
</dbReference>
<keyword evidence="2 7" id="KW-0575">Peroxidase</keyword>
<feature type="domain" description="Catalase core" evidence="10">
    <location>
        <begin position="35"/>
        <end position="351"/>
    </location>
</feature>
<dbReference type="GO" id="GO:0005737">
    <property type="term" value="C:cytoplasm"/>
    <property type="evidence" value="ECO:0007669"/>
    <property type="project" value="TreeGrafter"/>
</dbReference>
<dbReference type="Gene3D" id="1.20.1280.120">
    <property type="match status" value="1"/>
</dbReference>
<dbReference type="SUPFAM" id="SSF56634">
    <property type="entry name" value="Heme-dependent catalase-like"/>
    <property type="match status" value="1"/>
</dbReference>
<organism evidence="11 12">
    <name type="scientific">Sphingopyxis italica</name>
    <dbReference type="NCBI Taxonomy" id="1129133"/>
    <lineage>
        <taxon>Bacteria</taxon>
        <taxon>Pseudomonadati</taxon>
        <taxon>Pseudomonadota</taxon>
        <taxon>Alphaproteobacteria</taxon>
        <taxon>Sphingomonadales</taxon>
        <taxon>Sphingomonadaceae</taxon>
        <taxon>Sphingopyxis</taxon>
    </lineage>
</organism>
<comment type="caution">
    <text evidence="11">The sequence shown here is derived from an EMBL/GenBank/DDBJ whole genome shotgun (WGS) entry which is preliminary data.</text>
</comment>
<proteinExistence type="inferred from homology"/>
<evidence type="ECO:0000256" key="3">
    <source>
        <dbReference type="ARBA" id="ARBA00022617"/>
    </source>
</evidence>
<evidence type="ECO:0000256" key="6">
    <source>
        <dbReference type="ARBA" id="ARBA00023004"/>
    </source>
</evidence>
<dbReference type="CDD" id="cd08153">
    <property type="entry name" value="srpA_like"/>
    <property type="match status" value="1"/>
</dbReference>
<feature type="binding site" description="axial binding residue" evidence="9">
    <location>
        <position position="330"/>
    </location>
    <ligand>
        <name>heme</name>
        <dbReference type="ChEBI" id="CHEBI:30413"/>
    </ligand>
    <ligandPart>
        <name>Fe</name>
        <dbReference type="ChEBI" id="CHEBI:18248"/>
    </ligandPart>
</feature>
<comment type="similarity">
    <text evidence="1 7">Belongs to the catalase family.</text>
</comment>
<evidence type="ECO:0000313" key="11">
    <source>
        <dbReference type="EMBL" id="NJB88921.1"/>
    </source>
</evidence>
<keyword evidence="12" id="KW-1185">Reference proteome</keyword>
<dbReference type="GO" id="GO:0042542">
    <property type="term" value="P:response to hydrogen peroxide"/>
    <property type="evidence" value="ECO:0007669"/>
    <property type="project" value="TreeGrafter"/>
</dbReference>
<dbReference type="GO" id="GO:0020037">
    <property type="term" value="F:heme binding"/>
    <property type="evidence" value="ECO:0007669"/>
    <property type="project" value="InterPro"/>
</dbReference>
<protein>
    <recommendedName>
        <fullName evidence="7">Catalase-related peroxidase</fullName>
        <ecNumber evidence="7">1.11.1.-</ecNumber>
    </recommendedName>
</protein>
<dbReference type="Gene3D" id="2.40.180.10">
    <property type="entry name" value="Catalase core domain"/>
    <property type="match status" value="1"/>
</dbReference>
<sequence length="356" mass="37459">MITARPPLTTIAAIAAAPILLLSGFAWAGGWIGPPRIGGGTIADALESNAGKHEGYRRAHAKGVCFTGYFDASGGADALSRTPLLRSGRHAVIGRFSTGGGKPFATDGRNVFRAMALQLTGPDGEIWRLAMDHTPIFPVATPEAFVALQRAARPDPSTGKPDPAAMKAYLARHPETRAYQDHIAAAPLPDSFANSTYYSINAFRFIDGAGSAHAVRWAFEPEAAFGALDKAALASLPTDHLFTDLGARLARGPLRWRMIVTVAAPGDRTDDATVPWPAGRRRIDAGTLTIARAEPEESGACRDITFDPTILPDGIALSDDPLLAARSAAYASSFGRRAVEAPGPSAVGKTLSQKGR</sequence>
<reference evidence="11 12" key="1">
    <citation type="submission" date="2020-03" db="EMBL/GenBank/DDBJ databases">
        <title>Genomic Encyclopedia of Type Strains, Phase IV (KMG-IV): sequencing the most valuable type-strain genomes for metagenomic binning, comparative biology and taxonomic classification.</title>
        <authorList>
            <person name="Goeker M."/>
        </authorList>
    </citation>
    <scope>NUCLEOTIDE SEQUENCE [LARGE SCALE GENOMIC DNA]</scope>
    <source>
        <strain evidence="11 12">DSM 25229</strain>
    </source>
</reference>
<evidence type="ECO:0000256" key="8">
    <source>
        <dbReference type="PIRSR" id="PIRSR000296-1"/>
    </source>
</evidence>
<dbReference type="GO" id="GO:0042744">
    <property type="term" value="P:hydrogen peroxide catabolic process"/>
    <property type="evidence" value="ECO:0007669"/>
    <property type="project" value="TreeGrafter"/>
</dbReference>
<dbReference type="InterPro" id="IPR020835">
    <property type="entry name" value="Catalase_sf"/>
</dbReference>
<evidence type="ECO:0000256" key="9">
    <source>
        <dbReference type="PIRSR" id="PIRSR000296-2"/>
    </source>
</evidence>
<name>A0A7X6B8F2_9SPHN</name>
<comment type="cofactor">
    <cofactor evidence="7">
        <name>heme</name>
        <dbReference type="ChEBI" id="CHEBI:30413"/>
    </cofactor>
</comment>
<keyword evidence="3 7" id="KW-0349">Heme</keyword>
<dbReference type="SMART" id="SM01060">
    <property type="entry name" value="Catalase"/>
    <property type="match status" value="1"/>
</dbReference>
<dbReference type="GO" id="GO:0004096">
    <property type="term" value="F:catalase activity"/>
    <property type="evidence" value="ECO:0007669"/>
    <property type="project" value="InterPro"/>
</dbReference>
<dbReference type="InterPro" id="IPR011614">
    <property type="entry name" value="Catalase_core"/>
</dbReference>